<feature type="compositionally biased region" description="Basic and acidic residues" evidence="1">
    <location>
        <begin position="326"/>
        <end position="344"/>
    </location>
</feature>
<accession>A0A177AH34</accession>
<feature type="compositionally biased region" description="Basic and acidic residues" evidence="1">
    <location>
        <begin position="353"/>
        <end position="363"/>
    </location>
</feature>
<protein>
    <recommendedName>
        <fullName evidence="2">Monopolin complex subunit Csm1/Pcs1 C-terminal domain-containing protein</fullName>
    </recommendedName>
</protein>
<dbReference type="GO" id="GO:0051315">
    <property type="term" value="P:attachment of mitotic spindle microtubules to kinetochore"/>
    <property type="evidence" value="ECO:0007669"/>
    <property type="project" value="TreeGrafter"/>
</dbReference>
<dbReference type="GeneID" id="36284917"/>
<dbReference type="EMBL" id="KV441389">
    <property type="protein sequence ID" value="OAF61409.1"/>
    <property type="molecule type" value="Genomic_DNA"/>
</dbReference>
<evidence type="ECO:0000256" key="1">
    <source>
        <dbReference type="SAM" id="MobiDB-lite"/>
    </source>
</evidence>
<dbReference type="Proteomes" id="UP000077154">
    <property type="component" value="Unassembled WGS sequence"/>
</dbReference>
<dbReference type="GO" id="GO:0005730">
    <property type="term" value="C:nucleolus"/>
    <property type="evidence" value="ECO:0007669"/>
    <property type="project" value="TreeGrafter"/>
</dbReference>
<organism evidence="3">
    <name type="scientific">Pseudogymnoascus destructans</name>
    <dbReference type="NCBI Taxonomy" id="655981"/>
    <lineage>
        <taxon>Eukaryota</taxon>
        <taxon>Fungi</taxon>
        <taxon>Dikarya</taxon>
        <taxon>Ascomycota</taxon>
        <taxon>Pezizomycotina</taxon>
        <taxon>Leotiomycetes</taxon>
        <taxon>Thelebolales</taxon>
        <taxon>Thelebolaceae</taxon>
        <taxon>Pseudogymnoascus</taxon>
    </lineage>
</organism>
<dbReference type="VEuPathDB" id="FungiDB:GMDG_07237"/>
<dbReference type="GO" id="GO:1990644">
    <property type="term" value="F:microtubule site clamp"/>
    <property type="evidence" value="ECO:0007669"/>
    <property type="project" value="TreeGrafter"/>
</dbReference>
<dbReference type="FunFam" id="3.90.1150.80:FF:000001">
    <property type="entry name" value="Chromosome segregation protein (Pcs1)"/>
    <property type="match status" value="1"/>
</dbReference>
<dbReference type="AlphaFoldDB" id="A0A177AH34"/>
<name>A0A177AH34_9PEZI</name>
<feature type="region of interest" description="Disordered" evidence="1">
    <location>
        <begin position="315"/>
        <end position="372"/>
    </location>
</feature>
<feature type="compositionally biased region" description="Low complexity" evidence="1">
    <location>
        <begin position="139"/>
        <end position="150"/>
    </location>
</feature>
<reference evidence="3" key="1">
    <citation type="submission" date="2016-03" db="EMBL/GenBank/DDBJ databases">
        <title>Updated assembly of Pseudogymnoascus destructans, the fungus causing white-nose syndrome of bats.</title>
        <authorList>
            <person name="Palmer J.M."/>
            <person name="Drees K.P."/>
            <person name="Foster J.T."/>
            <person name="Lindner D.L."/>
        </authorList>
    </citation>
    <scope>NUCLEOTIDE SEQUENCE [LARGE SCALE GENOMIC DNA]</scope>
    <source>
        <strain evidence="3">20631-21</strain>
    </source>
</reference>
<dbReference type="PANTHER" id="PTHR28006">
    <property type="entry name" value="MONOPOLIN COMPLEX SUBUNIT CSM1"/>
    <property type="match status" value="1"/>
</dbReference>
<feature type="compositionally biased region" description="Polar residues" evidence="1">
    <location>
        <begin position="25"/>
        <end position="42"/>
    </location>
</feature>
<proteinExistence type="predicted"/>
<dbReference type="CDD" id="cd23787">
    <property type="entry name" value="RWD_CSM1"/>
    <property type="match status" value="1"/>
</dbReference>
<gene>
    <name evidence="3" type="ORF">VC83_01830</name>
</gene>
<evidence type="ECO:0000259" key="2">
    <source>
        <dbReference type="Pfam" id="PF12539"/>
    </source>
</evidence>
<dbReference type="Pfam" id="PF12539">
    <property type="entry name" value="Csm1"/>
    <property type="match status" value="1"/>
</dbReference>
<feature type="region of interest" description="Disordered" evidence="1">
    <location>
        <begin position="1"/>
        <end position="252"/>
    </location>
</feature>
<dbReference type="eggNOG" id="ENOG502R6WM">
    <property type="taxonomic scope" value="Eukaryota"/>
</dbReference>
<dbReference type="OrthoDB" id="2431049at2759"/>
<dbReference type="GO" id="GO:0072686">
    <property type="term" value="C:mitotic spindle"/>
    <property type="evidence" value="ECO:0007669"/>
    <property type="project" value="TreeGrafter"/>
</dbReference>
<evidence type="ECO:0000313" key="3">
    <source>
        <dbReference type="EMBL" id="OAF61409.1"/>
    </source>
</evidence>
<feature type="domain" description="Monopolin complex subunit Csm1/Pcs1 C-terminal" evidence="2">
    <location>
        <begin position="462"/>
        <end position="548"/>
    </location>
</feature>
<dbReference type="RefSeq" id="XP_024326684.1">
    <property type="nucleotide sequence ID" value="XM_024465503.1"/>
</dbReference>
<dbReference type="GO" id="GO:0045144">
    <property type="term" value="P:meiotic sister chromatid segregation"/>
    <property type="evidence" value="ECO:0007669"/>
    <property type="project" value="TreeGrafter"/>
</dbReference>
<feature type="compositionally biased region" description="Low complexity" evidence="1">
    <location>
        <begin position="53"/>
        <end position="65"/>
    </location>
</feature>
<dbReference type="InterPro" id="IPR020981">
    <property type="entry name" value="Csm1/Pcs1_C"/>
</dbReference>
<dbReference type="InterPro" id="IPR038608">
    <property type="entry name" value="Csm1/Pcs1_C_sf"/>
</dbReference>
<feature type="compositionally biased region" description="Low complexity" evidence="1">
    <location>
        <begin position="122"/>
        <end position="132"/>
    </location>
</feature>
<dbReference type="PANTHER" id="PTHR28006:SF1">
    <property type="entry name" value="MONOPOLIN COMPLEX SUBUNIT CSM1"/>
    <property type="match status" value="1"/>
</dbReference>
<sequence length="567" mass="62727">MPRLSYSRLGLTGLIDSDSDDAQFEEQSTIMSPAQGNENAVPTSAKKARGRPKGSVSKVVKAPKSPAKKAKRPALKDRTNAPPAGSDSEDEVAGQLQEDTITIDEEMPSMSELDASAMTIQKTVKPVRAAKAPAKRAPAKTTKAAKAAAAKAEEIEGTPKPVPKKKANPSKRQWEEEEEIPETQVSPEDLEDEDVDMPTPIPVVYQNKMARTATNARKPTLGRAKAKNVEEAEAPEPTLVQPKNQPKNETDLRKQLESLDMKYRNLREVGIIEAERTFEKHRRQTEESRKIADGLIATLQAELAAQTTQMKELRSLKKKANAQEGKISDLQEKLSKANTDHKAEAATQSAQAKETRELKRKVEEQEDEISDLQRKLARVNKSRSEEHGEEVSRLERKLTVATESLSDAQNENRSLSAKLTAARAAAASAESNARAPSSAKKSTAAIRMMGGAEAAAAAQAAQLKEDLYRDLTGLIMRSVRHEEEEDVFDCIQTGRNGTLHFKFGVPNDKNADYDESQCHYVPQMDPSRDEELKELLPEYMSEELTFPRPQVDKFYARVVKALTEKHM</sequence>
<dbReference type="InterPro" id="IPR040349">
    <property type="entry name" value="Csm1/Pcs1"/>
</dbReference>
<dbReference type="GO" id="GO:0034506">
    <property type="term" value="C:chromosome, centromeric core domain"/>
    <property type="evidence" value="ECO:0007669"/>
    <property type="project" value="TreeGrafter"/>
</dbReference>
<dbReference type="Gene3D" id="3.90.1150.80">
    <property type="match status" value="1"/>
</dbReference>
<dbReference type="GO" id="GO:0033551">
    <property type="term" value="C:monopolin complex"/>
    <property type="evidence" value="ECO:0007669"/>
    <property type="project" value="InterPro"/>
</dbReference>